<dbReference type="GeneID" id="115752373"/>
<dbReference type="GO" id="GO:0016020">
    <property type="term" value="C:membrane"/>
    <property type="evidence" value="ECO:0007669"/>
    <property type="project" value="UniProtKB-SubCell"/>
</dbReference>
<feature type="compositionally biased region" description="Low complexity" evidence="15">
    <location>
        <begin position="800"/>
        <end position="831"/>
    </location>
</feature>
<evidence type="ECO:0000256" key="16">
    <source>
        <dbReference type="SAM" id="Phobius"/>
    </source>
</evidence>
<dbReference type="SMART" id="SM00108">
    <property type="entry name" value="B_lectin"/>
    <property type="match status" value="1"/>
</dbReference>
<dbReference type="AlphaFoldDB" id="A0A8B8QGU4"/>
<reference evidence="22" key="1">
    <citation type="submission" date="2025-08" db="UniProtKB">
        <authorList>
            <consortium name="RefSeq"/>
        </authorList>
    </citation>
    <scope>IDENTIFICATION</scope>
    <source>
        <tissue evidence="22">Leaf</tissue>
    </source>
</reference>
<evidence type="ECO:0000259" key="20">
    <source>
        <dbReference type="PROSITE" id="PS50948"/>
    </source>
</evidence>
<keyword evidence="2 13" id="KW-0723">Serine/threonine-protein kinase</keyword>
<evidence type="ECO:0000256" key="11">
    <source>
        <dbReference type="ARBA" id="ARBA00023157"/>
    </source>
</evidence>
<evidence type="ECO:0000259" key="18">
    <source>
        <dbReference type="PROSITE" id="PS50011"/>
    </source>
</evidence>
<comment type="catalytic activity">
    <reaction evidence="13">
        <text>L-seryl-[protein] + ATP = O-phospho-L-seryl-[protein] + ADP + H(+)</text>
        <dbReference type="Rhea" id="RHEA:17989"/>
        <dbReference type="Rhea" id="RHEA-COMP:9863"/>
        <dbReference type="Rhea" id="RHEA-COMP:11604"/>
        <dbReference type="ChEBI" id="CHEBI:15378"/>
        <dbReference type="ChEBI" id="CHEBI:29999"/>
        <dbReference type="ChEBI" id="CHEBI:30616"/>
        <dbReference type="ChEBI" id="CHEBI:83421"/>
        <dbReference type="ChEBI" id="CHEBI:456216"/>
        <dbReference type="EC" id="2.7.11.1"/>
    </reaction>
</comment>
<dbReference type="Pfam" id="PF00954">
    <property type="entry name" value="S_locus_glycop"/>
    <property type="match status" value="1"/>
</dbReference>
<keyword evidence="21" id="KW-1185">Reference proteome</keyword>
<feature type="binding site" evidence="14">
    <location>
        <position position="528"/>
    </location>
    <ligand>
        <name>ATP</name>
        <dbReference type="ChEBI" id="CHEBI:30616"/>
    </ligand>
</feature>
<feature type="signal peptide" evidence="17">
    <location>
        <begin position="1"/>
        <end position="31"/>
    </location>
</feature>
<dbReference type="RefSeq" id="XP_030546389.2">
    <property type="nucleotide sequence ID" value="XM_030690529.2"/>
</dbReference>
<dbReference type="KEGG" id="rarg:115752373"/>
<evidence type="ECO:0000256" key="9">
    <source>
        <dbReference type="ARBA" id="ARBA00022989"/>
    </source>
</evidence>
<evidence type="ECO:0000256" key="3">
    <source>
        <dbReference type="ARBA" id="ARBA00022679"/>
    </source>
</evidence>
<dbReference type="SMART" id="SM00473">
    <property type="entry name" value="PAN_AP"/>
    <property type="match status" value="1"/>
</dbReference>
<evidence type="ECO:0000256" key="7">
    <source>
        <dbReference type="ARBA" id="ARBA00022777"/>
    </source>
</evidence>
<proteinExistence type="inferred from homology"/>
<dbReference type="InterPro" id="IPR024171">
    <property type="entry name" value="SRK-like_kinase"/>
</dbReference>
<comment type="catalytic activity">
    <reaction evidence="13">
        <text>L-threonyl-[protein] + ATP = O-phospho-L-threonyl-[protein] + ADP + H(+)</text>
        <dbReference type="Rhea" id="RHEA:46608"/>
        <dbReference type="Rhea" id="RHEA-COMP:11060"/>
        <dbReference type="Rhea" id="RHEA-COMP:11605"/>
        <dbReference type="ChEBI" id="CHEBI:15378"/>
        <dbReference type="ChEBI" id="CHEBI:30013"/>
        <dbReference type="ChEBI" id="CHEBI:30616"/>
        <dbReference type="ChEBI" id="CHEBI:61977"/>
        <dbReference type="ChEBI" id="CHEBI:456216"/>
        <dbReference type="EC" id="2.7.11.1"/>
    </reaction>
</comment>
<evidence type="ECO:0000256" key="13">
    <source>
        <dbReference type="PIRNR" id="PIRNR000641"/>
    </source>
</evidence>
<dbReference type="SUPFAM" id="SSF51110">
    <property type="entry name" value="alpha-D-mannose-specific plant lectins"/>
    <property type="match status" value="1"/>
</dbReference>
<dbReference type="CDD" id="cd01098">
    <property type="entry name" value="PAN_AP_plant"/>
    <property type="match status" value="1"/>
</dbReference>
<dbReference type="SMART" id="SM00220">
    <property type="entry name" value="S_TKc"/>
    <property type="match status" value="1"/>
</dbReference>
<dbReference type="Pfam" id="PF01453">
    <property type="entry name" value="B_lectin"/>
    <property type="match status" value="1"/>
</dbReference>
<evidence type="ECO:0000256" key="5">
    <source>
        <dbReference type="ARBA" id="ARBA00022729"/>
    </source>
</evidence>
<feature type="region of interest" description="Disordered" evidence="15">
    <location>
        <begin position="799"/>
        <end position="831"/>
    </location>
</feature>
<dbReference type="CDD" id="cd14066">
    <property type="entry name" value="STKc_IRAK"/>
    <property type="match status" value="1"/>
</dbReference>
<evidence type="ECO:0000256" key="10">
    <source>
        <dbReference type="ARBA" id="ARBA00023136"/>
    </source>
</evidence>
<keyword evidence="9 16" id="KW-1133">Transmembrane helix</keyword>
<dbReference type="PROSITE" id="PS50948">
    <property type="entry name" value="PAN"/>
    <property type="match status" value="1"/>
</dbReference>
<dbReference type="CDD" id="cd00028">
    <property type="entry name" value="B_lectin"/>
    <property type="match status" value="1"/>
</dbReference>
<keyword evidence="4 16" id="KW-0812">Transmembrane</keyword>
<dbReference type="PROSITE" id="PS50011">
    <property type="entry name" value="PROTEIN_KINASE_DOM"/>
    <property type="match status" value="1"/>
</dbReference>
<evidence type="ECO:0000313" key="21">
    <source>
        <dbReference type="Proteomes" id="UP000827889"/>
    </source>
</evidence>
<feature type="domain" description="Protein kinase" evidence="18">
    <location>
        <begin position="499"/>
        <end position="773"/>
    </location>
</feature>
<dbReference type="GO" id="GO:0004672">
    <property type="term" value="F:protein kinase activity"/>
    <property type="evidence" value="ECO:0007669"/>
    <property type="project" value="InterPro"/>
</dbReference>
<evidence type="ECO:0000256" key="1">
    <source>
        <dbReference type="ARBA" id="ARBA00004167"/>
    </source>
</evidence>
<evidence type="ECO:0000256" key="17">
    <source>
        <dbReference type="SAM" id="SignalP"/>
    </source>
</evidence>
<keyword evidence="5 17" id="KW-0732">Signal</keyword>
<dbReference type="Proteomes" id="UP000827889">
    <property type="component" value="Chromosome 10"/>
</dbReference>
<dbReference type="InterPro" id="IPR036426">
    <property type="entry name" value="Bulb-type_lectin_dom_sf"/>
</dbReference>
<dbReference type="PIRSF" id="PIRSF000641">
    <property type="entry name" value="SRK"/>
    <property type="match status" value="1"/>
</dbReference>
<dbReference type="InterPro" id="IPR000858">
    <property type="entry name" value="S_locus_glycoprot_dom"/>
</dbReference>
<dbReference type="PROSITE" id="PS00107">
    <property type="entry name" value="PROTEIN_KINASE_ATP"/>
    <property type="match status" value="1"/>
</dbReference>
<evidence type="ECO:0000256" key="12">
    <source>
        <dbReference type="ARBA" id="ARBA00023180"/>
    </source>
</evidence>
<organism evidence="21 22">
    <name type="scientific">Rhodamnia argentea</name>
    <dbReference type="NCBI Taxonomy" id="178133"/>
    <lineage>
        <taxon>Eukaryota</taxon>
        <taxon>Viridiplantae</taxon>
        <taxon>Streptophyta</taxon>
        <taxon>Embryophyta</taxon>
        <taxon>Tracheophyta</taxon>
        <taxon>Spermatophyta</taxon>
        <taxon>Magnoliopsida</taxon>
        <taxon>eudicotyledons</taxon>
        <taxon>Gunneridae</taxon>
        <taxon>Pentapetalae</taxon>
        <taxon>rosids</taxon>
        <taxon>malvids</taxon>
        <taxon>Myrtales</taxon>
        <taxon>Myrtaceae</taxon>
        <taxon>Myrtoideae</taxon>
        <taxon>Myrteae</taxon>
        <taxon>Australasian group</taxon>
        <taxon>Rhodamnia</taxon>
    </lineage>
</organism>
<dbReference type="InterPro" id="IPR000719">
    <property type="entry name" value="Prot_kinase_dom"/>
</dbReference>
<comment type="similarity">
    <text evidence="13">Belongs to the protein kinase superfamily. Ser/Thr protein kinase family.</text>
</comment>
<keyword evidence="3 13" id="KW-0808">Transferase</keyword>
<dbReference type="PANTHER" id="PTHR47974">
    <property type="entry name" value="OS07G0415500 PROTEIN"/>
    <property type="match status" value="1"/>
</dbReference>
<dbReference type="Gene3D" id="3.30.200.20">
    <property type="entry name" value="Phosphorylase Kinase, domain 1"/>
    <property type="match status" value="1"/>
</dbReference>
<sequence>MDGKSSSPWLFTLPSFLLCLSLCTTTRLCLGSDTISANQSLFGNQTLVSSGGNFELGFFSPGNSSYSYIGIWYKKVRVQTIVWVANRGSPVTDRSSTELKISGGNLVMVNESRVPVWSTNLTTSSSGSSSAVAVLGDDGNFVLKEGPNSSVTLWQSFDHPAHTWLPGAKLGIDKRRNTSQLLTSWKNAEDPSIGLFSLQLEPSSAYFIWWNRSENYWTGGVWDNQTKIFSLVPEMRANYIYNFKYVDNENESYFTYSVHADANTISRFVMDLSGQIQQVSWLVASGAWNLFWSRPQQQCEVYRFCGPFGVCSESTDNFCSCLPGFSISSLRDWNLSDWSGGCKRNSDLNCPVNASNEQIDRFSLRSNMKLPNDPQSLVAGSHNECRAACLNNCSCTAYAFKDNNCSIWFGDLFNAQQLTQGDTSGSSFYLRLAASDVEDPSKKSNITAIVAGSVSAAVAMLAIVLFGIWRWRRRATVTTKTVEGSLIAFAYRDLQVATKNFSEKLGGGGFGSVFKGTLPDSSHVAVKKLESISQGEKQFRTEVSTIGTIQHVNLVRLRGFCSEGDNRLLVYDFMPNGSLDYHLLYRKDSKTLDWKTRYQIALGAARGLAYLHEKCRDCIIHCDIKPENILLDAEFCPKVADFGLAKLVDRDFSRVLTTMRGTRGYLAPEWISGVAITAKADVYSYGMMLFEFVSGRRNSELSDNGAIRFFPTWAASKIAEGGDLLDLLDPNLEANADAEELTEICRVACWCVQDDETRRPSMGQVVQILEGVLDANLPPIPRALQLFVDNPEHVVFFTESSSSNQSSQTKSNASTASSQNQNSSSSTKSRS</sequence>
<dbReference type="PROSITE" id="PS00108">
    <property type="entry name" value="PROTEIN_KINASE_ST"/>
    <property type="match status" value="1"/>
</dbReference>
<dbReference type="InterPro" id="IPR011009">
    <property type="entry name" value="Kinase-like_dom_sf"/>
</dbReference>
<evidence type="ECO:0000313" key="22">
    <source>
        <dbReference type="RefSeq" id="XP_030546389.2"/>
    </source>
</evidence>
<dbReference type="InterPro" id="IPR003609">
    <property type="entry name" value="Pan_app"/>
</dbReference>
<evidence type="ECO:0000256" key="8">
    <source>
        <dbReference type="ARBA" id="ARBA00022840"/>
    </source>
</evidence>
<name>A0A8B8QGU4_9MYRT</name>
<keyword evidence="6 13" id="KW-0547">Nucleotide-binding</keyword>
<keyword evidence="7 13" id="KW-0418">Kinase</keyword>
<gene>
    <name evidence="22" type="primary">LOC115752373</name>
</gene>
<dbReference type="Pfam" id="PF00069">
    <property type="entry name" value="Pkinase"/>
    <property type="match status" value="1"/>
</dbReference>
<dbReference type="InterPro" id="IPR001480">
    <property type="entry name" value="Bulb-type_lectin_dom"/>
</dbReference>
<evidence type="ECO:0000256" key="6">
    <source>
        <dbReference type="ARBA" id="ARBA00022741"/>
    </source>
</evidence>
<dbReference type="PROSITE" id="PS50927">
    <property type="entry name" value="BULB_LECTIN"/>
    <property type="match status" value="1"/>
</dbReference>
<feature type="domain" description="Bulb-type lectin" evidence="19">
    <location>
        <begin position="32"/>
        <end position="156"/>
    </location>
</feature>
<evidence type="ECO:0000256" key="14">
    <source>
        <dbReference type="PROSITE-ProRule" id="PRU10141"/>
    </source>
</evidence>
<protein>
    <recommendedName>
        <fullName evidence="13">Receptor-like serine/threonine-protein kinase</fullName>
        <ecNumber evidence="13">2.7.11.1</ecNumber>
    </recommendedName>
</protein>
<evidence type="ECO:0000259" key="19">
    <source>
        <dbReference type="PROSITE" id="PS50927"/>
    </source>
</evidence>
<comment type="subcellular location">
    <subcellularLocation>
        <location evidence="1">Membrane</location>
        <topology evidence="1">Single-pass membrane protein</topology>
    </subcellularLocation>
</comment>
<feature type="chain" id="PRO_5046843422" description="Receptor-like serine/threonine-protein kinase" evidence="17">
    <location>
        <begin position="32"/>
        <end position="831"/>
    </location>
</feature>
<keyword evidence="12" id="KW-0325">Glycoprotein</keyword>
<keyword evidence="8 13" id="KW-0067">ATP-binding</keyword>
<dbReference type="EC" id="2.7.11.1" evidence="13"/>
<dbReference type="Gene3D" id="2.90.10.10">
    <property type="entry name" value="Bulb-type lectin domain"/>
    <property type="match status" value="1"/>
</dbReference>
<keyword evidence="10 16" id="KW-0472">Membrane</keyword>
<evidence type="ECO:0000256" key="2">
    <source>
        <dbReference type="ARBA" id="ARBA00022527"/>
    </source>
</evidence>
<feature type="transmembrane region" description="Helical" evidence="16">
    <location>
        <begin position="446"/>
        <end position="469"/>
    </location>
</feature>
<accession>A0A8B8QGU4</accession>
<dbReference type="GO" id="GO:0005524">
    <property type="term" value="F:ATP binding"/>
    <property type="evidence" value="ECO:0007669"/>
    <property type="project" value="InterPro"/>
</dbReference>
<evidence type="ECO:0000256" key="4">
    <source>
        <dbReference type="ARBA" id="ARBA00022692"/>
    </source>
</evidence>
<dbReference type="PANTHER" id="PTHR47974:SF19">
    <property type="entry name" value="RECEPTOR-LIKE SERINE_THREONINE-PROTEIN KINASE"/>
    <property type="match status" value="1"/>
</dbReference>
<keyword evidence="11" id="KW-1015">Disulfide bond</keyword>
<feature type="domain" description="Apple" evidence="20">
    <location>
        <begin position="350"/>
        <end position="433"/>
    </location>
</feature>
<dbReference type="InterPro" id="IPR017441">
    <property type="entry name" value="Protein_kinase_ATP_BS"/>
</dbReference>
<dbReference type="Pfam" id="PF08276">
    <property type="entry name" value="PAN_2"/>
    <property type="match status" value="1"/>
</dbReference>
<evidence type="ECO:0000256" key="15">
    <source>
        <dbReference type="SAM" id="MobiDB-lite"/>
    </source>
</evidence>
<dbReference type="InterPro" id="IPR008271">
    <property type="entry name" value="Ser/Thr_kinase_AS"/>
</dbReference>
<dbReference type="Gene3D" id="1.10.510.10">
    <property type="entry name" value="Transferase(Phosphotransferase) domain 1"/>
    <property type="match status" value="1"/>
</dbReference>
<dbReference type="SUPFAM" id="SSF56112">
    <property type="entry name" value="Protein kinase-like (PK-like)"/>
    <property type="match status" value="1"/>
</dbReference>